<evidence type="ECO:0000256" key="3">
    <source>
        <dbReference type="ARBA" id="ARBA00022692"/>
    </source>
</evidence>
<dbReference type="PROSITE" id="PS50929">
    <property type="entry name" value="ABC_TM1F"/>
    <property type="match status" value="2"/>
</dbReference>
<organism evidence="11 12">
    <name type="scientific">Phialemonium atrogriseum</name>
    <dbReference type="NCBI Taxonomy" id="1093897"/>
    <lineage>
        <taxon>Eukaryota</taxon>
        <taxon>Fungi</taxon>
        <taxon>Dikarya</taxon>
        <taxon>Ascomycota</taxon>
        <taxon>Pezizomycotina</taxon>
        <taxon>Sordariomycetes</taxon>
        <taxon>Sordariomycetidae</taxon>
        <taxon>Cephalothecales</taxon>
        <taxon>Cephalothecaceae</taxon>
        <taxon>Phialemonium</taxon>
    </lineage>
</organism>
<dbReference type="CDD" id="cd03244">
    <property type="entry name" value="ABCC_MRP_domain2"/>
    <property type="match status" value="1"/>
</dbReference>
<dbReference type="Pfam" id="PF00664">
    <property type="entry name" value="ABC_membrane"/>
    <property type="match status" value="2"/>
</dbReference>
<evidence type="ECO:0000256" key="2">
    <source>
        <dbReference type="ARBA" id="ARBA00022448"/>
    </source>
</evidence>
<keyword evidence="7 8" id="KW-0472">Membrane</keyword>
<evidence type="ECO:0000256" key="1">
    <source>
        <dbReference type="ARBA" id="ARBA00004370"/>
    </source>
</evidence>
<dbReference type="Proteomes" id="UP001244011">
    <property type="component" value="Unassembled WGS sequence"/>
</dbReference>
<protein>
    <recommendedName>
        <fullName evidence="13">ABC transporter</fullName>
    </recommendedName>
</protein>
<feature type="domain" description="ABC transmembrane type-1" evidence="10">
    <location>
        <begin position="998"/>
        <end position="1254"/>
    </location>
</feature>
<feature type="transmembrane region" description="Helical" evidence="8">
    <location>
        <begin position="107"/>
        <end position="125"/>
    </location>
</feature>
<comment type="caution">
    <text evidence="11">The sequence shown here is derived from an EMBL/GenBank/DDBJ whole genome shotgun (WGS) entry which is preliminary data.</text>
</comment>
<feature type="transmembrane region" description="Helical" evidence="8">
    <location>
        <begin position="931"/>
        <end position="954"/>
    </location>
</feature>
<evidence type="ECO:0000256" key="6">
    <source>
        <dbReference type="ARBA" id="ARBA00022989"/>
    </source>
</evidence>
<evidence type="ECO:0000313" key="12">
    <source>
        <dbReference type="Proteomes" id="UP001244011"/>
    </source>
</evidence>
<dbReference type="InterPro" id="IPR036640">
    <property type="entry name" value="ABC1_TM_sf"/>
</dbReference>
<feature type="domain" description="ABC transporter" evidence="9">
    <location>
        <begin position="1289"/>
        <end position="1518"/>
    </location>
</feature>
<keyword evidence="6 8" id="KW-1133">Transmembrane helix</keyword>
<name>A0AAJ0C2D4_9PEZI</name>
<dbReference type="CDD" id="cd18596">
    <property type="entry name" value="ABC_6TM_VMR1_D1_like"/>
    <property type="match status" value="1"/>
</dbReference>
<keyword evidence="12" id="KW-1185">Reference proteome</keyword>
<dbReference type="CDD" id="cd18604">
    <property type="entry name" value="ABC_6TM_VMR1_D2_like"/>
    <property type="match status" value="1"/>
</dbReference>
<dbReference type="PANTHER" id="PTHR24223:SF415">
    <property type="entry name" value="FI20190P1"/>
    <property type="match status" value="1"/>
</dbReference>
<dbReference type="FunFam" id="3.40.50.300:FF:001577">
    <property type="entry name" value="ABC bile acid transporter"/>
    <property type="match status" value="1"/>
</dbReference>
<dbReference type="PROSITE" id="PS00211">
    <property type="entry name" value="ABC_TRANSPORTER_1"/>
    <property type="match status" value="2"/>
</dbReference>
<feature type="non-terminal residue" evidence="11">
    <location>
        <position position="1"/>
    </location>
</feature>
<reference evidence="11" key="1">
    <citation type="submission" date="2023-06" db="EMBL/GenBank/DDBJ databases">
        <title>Genome-scale phylogeny and comparative genomics of the fungal order Sordariales.</title>
        <authorList>
            <consortium name="Lawrence Berkeley National Laboratory"/>
            <person name="Hensen N."/>
            <person name="Bonometti L."/>
            <person name="Westerberg I."/>
            <person name="Brannstrom I.O."/>
            <person name="Guillou S."/>
            <person name="Cros-Aarteil S."/>
            <person name="Calhoun S."/>
            <person name="Haridas S."/>
            <person name="Kuo A."/>
            <person name="Mondo S."/>
            <person name="Pangilinan J."/>
            <person name="Riley R."/>
            <person name="Labutti K."/>
            <person name="Andreopoulos B."/>
            <person name="Lipzen A."/>
            <person name="Chen C."/>
            <person name="Yanf M."/>
            <person name="Daum C."/>
            <person name="Ng V."/>
            <person name="Clum A."/>
            <person name="Steindorff A."/>
            <person name="Ohm R."/>
            <person name="Martin F."/>
            <person name="Silar P."/>
            <person name="Natvig D."/>
            <person name="Lalanne C."/>
            <person name="Gautier V."/>
            <person name="Ament-Velasquez S.L."/>
            <person name="Kruys A."/>
            <person name="Hutchinson M.I."/>
            <person name="Powell A.J."/>
            <person name="Barry K."/>
            <person name="Miller A.N."/>
            <person name="Grigoriev I.V."/>
            <person name="Debuchy R."/>
            <person name="Gladieux P."/>
            <person name="Thoren M.H."/>
            <person name="Johannesson H."/>
        </authorList>
    </citation>
    <scope>NUCLEOTIDE SEQUENCE</scope>
    <source>
        <strain evidence="11">8032-3</strain>
    </source>
</reference>
<dbReference type="GO" id="GO:0140359">
    <property type="term" value="F:ABC-type transporter activity"/>
    <property type="evidence" value="ECO:0007669"/>
    <property type="project" value="InterPro"/>
</dbReference>
<feature type="transmembrane region" description="Helical" evidence="8">
    <location>
        <begin position="137"/>
        <end position="157"/>
    </location>
</feature>
<feature type="transmembrane region" description="Helical" evidence="8">
    <location>
        <begin position="1015"/>
        <end position="1045"/>
    </location>
</feature>
<evidence type="ECO:0000256" key="7">
    <source>
        <dbReference type="ARBA" id="ARBA00023136"/>
    </source>
</evidence>
<evidence type="ECO:0000256" key="5">
    <source>
        <dbReference type="ARBA" id="ARBA00022840"/>
    </source>
</evidence>
<feature type="transmembrane region" description="Helical" evidence="8">
    <location>
        <begin position="33"/>
        <end position="52"/>
    </location>
</feature>
<feature type="transmembrane region" description="Helical" evidence="8">
    <location>
        <begin position="471"/>
        <end position="491"/>
    </location>
</feature>
<keyword evidence="3 8" id="KW-0812">Transmembrane</keyword>
<sequence length="1518" mass="167278">WSDLWPCYSCCTDVWIPSSATIGPHCAGVVAHIPFWISLAVFLLRYTLFPLWRRRPAWLREFAAEGDFGPALKARRTWTRTLTWLTVLSLAGLAMGLYSQLGLRQSPVSSILIVPSFISCLILAIERPRTTPGSLISIHGSLILVQLVLSMAVPGLLRGWVGVVWLAEASVPLLSLATILNMPMRDPSLGSIGISKPFTAPTSSLRSPEDAFTLWQWLTISWMSPMISLGKLRQLNDEDVWLLPLQFQHTRLHLLFREVKGSVIGRLVKANGPDLFITAGLGVLESILALSSVVFLKYLLAALDSGEGRGTRVAITYAVLSLFSRWAQAQSGVLSIWFSRRCYERSRGEMITMIFEKTLRRKAFTIPSADNTNLGGGEGDDLGEIDDSVSTARASSPSWVHRLIRRFKSKPVPLAPDETPASTGKILNLMRNDVYEVAQRFWEFSQLITKPLTFALSLALLWGFLGPASLLGIALLLAGLVINFGIAKALLRIERSRRAATDTKLKLTTEFVEAIRHLRWYDWQDSWLRQILESRRVELHKMVVVNLLNKAIATVNILSAYMFPVAGFYGYTVITGKPLTVDVAFPALELFNLLQNSMRELPDLLMVLLKARVAMGRIEAFMAEPDKGGEADDHGHSETVAAPMADDLLDIEFRKASFSWPGMDREVLRRVSFSCRPGLTAVCGEVGIGKTALLHAILGELDQHGGDRRVPDEMVGYCAQTPWLQSMSIRENILFSAVYDEQRYRQVLDACCLLPDLGNFKAGDLSLIGENGVGLSGGQRARVALARAVYSRSRILLLDDPIAALDHQTAETILRKLFGGNGNGKGASLMAGRLVVFVTHRVDLILRYADQVLDIVEGGRVTTIDRQEMSESEALCHLAKTATIQHDDVADEEAAHPENTAIPDKFIEEEYRAEGGVVASVYWRYVKAGSLTWWAITVACFVGFRVVRIAYFWFLKQWAEAYHTSQSPSLYGQWVGSQQHEPSLWQIGLQDPQKKSSWLDISLGLPNPESNVRPWLFWFFILALGQVLAFTLSELTLVVIVYKAGKRIFTDVMRRVSNATFRFYDVTPVGRLMNRVTSDIGTMDGQIANQVMQVAWSGVGWLSSVVVIAAMTPVFLVLTLIMTSLFVYIFMRFLPTSQSLRRLETTSLSPLMSNFGTLLEGLTTVRAFRAQPNFQARVVSTTDDFQKMDHFFWSLQAWLSYRFDTLSALSTFAMTVTALRSGLSSGSVAFVLAAAGNFVLATHQLCRKYGELQMQFVSVERVIELLDLEQEPAGDVTPPAGWPTYDDDVVFDNVTLRYARGLDPALVGASFRIPAGSTVAVTGRTGSGKSTLALALVGAVLPDTDDDDAEAGSGTGSIRIGGVDVARADKHALRRSVSFVAQDPVLFPGTVRVNLDPLREHSDAECAAVLARVLGGGGAAADLALGSRVDAGGRNLSQGQRQLVGLGRAVLRRSPVVILDEATASIDAKTAFHIQEVLREELRQSTVITIAHRVEAVRDADYRIVLDKGRVVEAGPVE</sequence>
<dbReference type="SMART" id="SM00382">
    <property type="entry name" value="AAA"/>
    <property type="match status" value="2"/>
</dbReference>
<dbReference type="InterPro" id="IPR017871">
    <property type="entry name" value="ABC_transporter-like_CS"/>
</dbReference>
<dbReference type="Gene3D" id="3.40.50.300">
    <property type="entry name" value="P-loop containing nucleotide triphosphate hydrolases"/>
    <property type="match status" value="2"/>
</dbReference>
<dbReference type="GeneID" id="85314616"/>
<dbReference type="InterPro" id="IPR050173">
    <property type="entry name" value="ABC_transporter_C-like"/>
</dbReference>
<feature type="domain" description="ABC transmembrane type-1" evidence="10">
    <location>
        <begin position="276"/>
        <end position="610"/>
    </location>
</feature>
<dbReference type="InterPro" id="IPR027417">
    <property type="entry name" value="P-loop_NTPase"/>
</dbReference>
<evidence type="ECO:0000313" key="11">
    <source>
        <dbReference type="EMBL" id="KAK1768242.1"/>
    </source>
</evidence>
<dbReference type="Pfam" id="PF00005">
    <property type="entry name" value="ABC_tran"/>
    <property type="match status" value="2"/>
</dbReference>
<dbReference type="GO" id="GO:0005524">
    <property type="term" value="F:ATP binding"/>
    <property type="evidence" value="ECO:0007669"/>
    <property type="project" value="UniProtKB-KW"/>
</dbReference>
<dbReference type="InterPro" id="IPR003439">
    <property type="entry name" value="ABC_transporter-like_ATP-bd"/>
</dbReference>
<feature type="transmembrane region" description="Helical" evidence="8">
    <location>
        <begin position="163"/>
        <end position="182"/>
    </location>
</feature>
<keyword evidence="4" id="KW-0547">Nucleotide-binding</keyword>
<dbReference type="Gene3D" id="1.20.1560.10">
    <property type="entry name" value="ABC transporter type 1, transmembrane domain"/>
    <property type="match status" value="2"/>
</dbReference>
<dbReference type="PANTHER" id="PTHR24223">
    <property type="entry name" value="ATP-BINDING CASSETTE SUB-FAMILY C"/>
    <property type="match status" value="1"/>
</dbReference>
<dbReference type="SUPFAM" id="SSF90123">
    <property type="entry name" value="ABC transporter transmembrane region"/>
    <property type="match status" value="2"/>
</dbReference>
<feature type="transmembrane region" description="Helical" evidence="8">
    <location>
        <begin position="1099"/>
        <end position="1131"/>
    </location>
</feature>
<dbReference type="PROSITE" id="PS50893">
    <property type="entry name" value="ABC_TRANSPORTER_2"/>
    <property type="match status" value="2"/>
</dbReference>
<evidence type="ECO:0000259" key="10">
    <source>
        <dbReference type="PROSITE" id="PS50929"/>
    </source>
</evidence>
<dbReference type="GO" id="GO:0016020">
    <property type="term" value="C:membrane"/>
    <property type="evidence" value="ECO:0007669"/>
    <property type="project" value="UniProtKB-SubCell"/>
</dbReference>
<feature type="domain" description="ABC transporter" evidence="9">
    <location>
        <begin position="651"/>
        <end position="882"/>
    </location>
</feature>
<evidence type="ECO:0008006" key="13">
    <source>
        <dbReference type="Google" id="ProtNLM"/>
    </source>
</evidence>
<evidence type="ECO:0000256" key="4">
    <source>
        <dbReference type="ARBA" id="ARBA00022741"/>
    </source>
</evidence>
<proteinExistence type="predicted"/>
<dbReference type="InterPro" id="IPR011527">
    <property type="entry name" value="ABC1_TM_dom"/>
</dbReference>
<gene>
    <name evidence="11" type="ORF">QBC33DRAFT_585249</name>
</gene>
<evidence type="ECO:0000256" key="8">
    <source>
        <dbReference type="SAM" id="Phobius"/>
    </source>
</evidence>
<keyword evidence="2" id="KW-0813">Transport</keyword>
<feature type="transmembrane region" description="Helical" evidence="8">
    <location>
        <begin position="82"/>
        <end position="101"/>
    </location>
</feature>
<keyword evidence="5" id="KW-0067">ATP-binding</keyword>
<dbReference type="GO" id="GO:0016887">
    <property type="term" value="F:ATP hydrolysis activity"/>
    <property type="evidence" value="ECO:0007669"/>
    <property type="project" value="InterPro"/>
</dbReference>
<dbReference type="RefSeq" id="XP_060284455.1">
    <property type="nucleotide sequence ID" value="XM_060431429.1"/>
</dbReference>
<dbReference type="SUPFAM" id="SSF52540">
    <property type="entry name" value="P-loop containing nucleoside triphosphate hydrolases"/>
    <property type="match status" value="2"/>
</dbReference>
<dbReference type="CDD" id="cd03250">
    <property type="entry name" value="ABCC_MRP_domain1"/>
    <property type="match status" value="1"/>
</dbReference>
<dbReference type="EMBL" id="MU839006">
    <property type="protein sequence ID" value="KAK1768242.1"/>
    <property type="molecule type" value="Genomic_DNA"/>
</dbReference>
<comment type="subcellular location">
    <subcellularLocation>
        <location evidence="1">Membrane</location>
    </subcellularLocation>
</comment>
<accession>A0AAJ0C2D4</accession>
<dbReference type="InterPro" id="IPR003593">
    <property type="entry name" value="AAA+_ATPase"/>
</dbReference>
<evidence type="ECO:0000259" key="9">
    <source>
        <dbReference type="PROSITE" id="PS50893"/>
    </source>
</evidence>